<reference evidence="2" key="1">
    <citation type="submission" date="2025-08" db="UniProtKB">
        <authorList>
            <consortium name="Ensembl"/>
        </authorList>
    </citation>
    <scope>IDENTIFICATION</scope>
</reference>
<evidence type="ECO:0000256" key="1">
    <source>
        <dbReference type="SAM" id="MobiDB-lite"/>
    </source>
</evidence>
<evidence type="ECO:0000313" key="3">
    <source>
        <dbReference type="Proteomes" id="UP000472266"/>
    </source>
</evidence>
<reference evidence="2" key="2">
    <citation type="submission" date="2025-09" db="UniProtKB">
        <authorList>
            <consortium name="Ensembl"/>
        </authorList>
    </citation>
    <scope>IDENTIFICATION</scope>
</reference>
<sequence length="69" mass="7498">WRLLERQSLQRLRRARSTGIRRDLGDPARAWWGRPALSCHRADSGSSLGGHHGRCGAGALPRVNGAGLS</sequence>
<feature type="region of interest" description="Disordered" evidence="1">
    <location>
        <begin position="43"/>
        <end position="69"/>
    </location>
</feature>
<evidence type="ECO:0000313" key="2">
    <source>
        <dbReference type="Ensembl" id="ENSSHBP00005023037.1"/>
    </source>
</evidence>
<accession>A0A672V910</accession>
<proteinExistence type="predicted"/>
<keyword evidence="3" id="KW-1185">Reference proteome</keyword>
<dbReference type="InParanoid" id="A0A672V910"/>
<dbReference type="Ensembl" id="ENSSHBT00005027397.1">
    <property type="protein sequence ID" value="ENSSHBP00005023037.1"/>
    <property type="gene ID" value="ENSSHBG00005019314.1"/>
</dbReference>
<protein>
    <submittedName>
        <fullName evidence="2">Uncharacterized protein</fullName>
    </submittedName>
</protein>
<organism evidence="2 3">
    <name type="scientific">Strigops habroptila</name>
    <name type="common">Kakapo</name>
    <dbReference type="NCBI Taxonomy" id="2489341"/>
    <lineage>
        <taxon>Eukaryota</taxon>
        <taxon>Metazoa</taxon>
        <taxon>Chordata</taxon>
        <taxon>Craniata</taxon>
        <taxon>Vertebrata</taxon>
        <taxon>Euteleostomi</taxon>
        <taxon>Archelosauria</taxon>
        <taxon>Archosauria</taxon>
        <taxon>Dinosauria</taxon>
        <taxon>Saurischia</taxon>
        <taxon>Theropoda</taxon>
        <taxon>Coelurosauria</taxon>
        <taxon>Aves</taxon>
        <taxon>Neognathae</taxon>
        <taxon>Neoaves</taxon>
        <taxon>Telluraves</taxon>
        <taxon>Australaves</taxon>
        <taxon>Psittaciformes</taxon>
        <taxon>Psittacidae</taxon>
        <taxon>Strigops</taxon>
    </lineage>
</organism>
<dbReference type="AlphaFoldDB" id="A0A672V910"/>
<name>A0A672V910_STRHB</name>
<dbReference type="Proteomes" id="UP000472266">
    <property type="component" value="Unplaced"/>
</dbReference>